<feature type="compositionally biased region" description="Basic and acidic residues" evidence="1">
    <location>
        <begin position="1"/>
        <end position="23"/>
    </location>
</feature>
<reference evidence="2" key="1">
    <citation type="submission" date="2022-11" db="EMBL/GenBank/DDBJ databases">
        <title>Genomic of Pseudomonas TF18.</title>
        <authorList>
            <person name="Liu T."/>
        </authorList>
    </citation>
    <scope>NUCLEOTIDE SEQUENCE</scope>
    <source>
        <strain evidence="2">TF18</strain>
    </source>
</reference>
<evidence type="ECO:0000313" key="2">
    <source>
        <dbReference type="EMBL" id="WAE53783.1"/>
    </source>
</evidence>
<dbReference type="EMBL" id="CP113257">
    <property type="protein sequence ID" value="WAE53783.1"/>
    <property type="molecule type" value="Genomic_DNA"/>
</dbReference>
<dbReference type="RefSeq" id="WP_267932370.1">
    <property type="nucleotide sequence ID" value="NZ_CP113257.1"/>
</dbReference>
<organism evidence="2 3">
    <name type="scientific">Stutzerimonas frequens</name>
    <dbReference type="NCBI Taxonomy" id="2968969"/>
    <lineage>
        <taxon>Bacteria</taxon>
        <taxon>Pseudomonadati</taxon>
        <taxon>Pseudomonadota</taxon>
        <taxon>Gammaproteobacteria</taxon>
        <taxon>Pseudomonadales</taxon>
        <taxon>Pseudomonadaceae</taxon>
        <taxon>Stutzerimonas</taxon>
    </lineage>
</organism>
<dbReference type="Proteomes" id="UP001164632">
    <property type="component" value="Chromosome"/>
</dbReference>
<evidence type="ECO:0000256" key="1">
    <source>
        <dbReference type="SAM" id="MobiDB-lite"/>
    </source>
</evidence>
<accession>A0AA47E4D5</accession>
<evidence type="ECO:0000313" key="3">
    <source>
        <dbReference type="Proteomes" id="UP001164632"/>
    </source>
</evidence>
<name>A0AA47E4D5_9GAMM</name>
<feature type="region of interest" description="Disordered" evidence="1">
    <location>
        <begin position="1"/>
        <end position="40"/>
    </location>
</feature>
<sequence>MTDKKQAPDNTQKPKETASDPKKPSGITYVLNQAEVPKKK</sequence>
<protein>
    <submittedName>
        <fullName evidence="2">Uncharacterized protein</fullName>
    </submittedName>
</protein>
<proteinExistence type="predicted"/>
<dbReference type="AlphaFoldDB" id="A0AA47E4D5"/>
<gene>
    <name evidence="2" type="ORF">OSV15_06200</name>
</gene>